<sequence>MKHCLDCDWYVSAADESSQRTRSRAAIEHHVETGHAIDSSESELPPMTPDVAGDVFVRDLVPSSD</sequence>
<gene>
    <name evidence="1" type="ORF">SAMN05216285_2607</name>
</gene>
<protein>
    <submittedName>
        <fullName evidence="1">Uncharacterized protein</fullName>
    </submittedName>
</protein>
<dbReference type="RefSeq" id="WP_049991821.1">
    <property type="nucleotide sequence ID" value="NZ_FOIS01000003.1"/>
</dbReference>
<accession>A0A1I0PIH2</accession>
<dbReference type="OrthoDB" id="176261at2157"/>
<keyword evidence="2" id="KW-1185">Reference proteome</keyword>
<organism evidence="1 2">
    <name type="scientific">Natrinema salifodinae</name>
    <dbReference type="NCBI Taxonomy" id="1202768"/>
    <lineage>
        <taxon>Archaea</taxon>
        <taxon>Methanobacteriati</taxon>
        <taxon>Methanobacteriota</taxon>
        <taxon>Stenosarchaea group</taxon>
        <taxon>Halobacteria</taxon>
        <taxon>Halobacteriales</taxon>
        <taxon>Natrialbaceae</taxon>
        <taxon>Natrinema</taxon>
    </lineage>
</organism>
<reference evidence="2" key="1">
    <citation type="submission" date="2016-10" db="EMBL/GenBank/DDBJ databases">
        <authorList>
            <person name="Varghese N."/>
        </authorList>
    </citation>
    <scope>NUCLEOTIDE SEQUENCE [LARGE SCALE GENOMIC DNA]</scope>
    <source>
        <strain evidence="2">CGMCC 1.12284</strain>
    </source>
</reference>
<dbReference type="EMBL" id="FOIS01000003">
    <property type="protein sequence ID" value="SEW14197.1"/>
    <property type="molecule type" value="Genomic_DNA"/>
</dbReference>
<evidence type="ECO:0000313" key="2">
    <source>
        <dbReference type="Proteomes" id="UP000183275"/>
    </source>
</evidence>
<dbReference type="AlphaFoldDB" id="A0A1I0PIH2"/>
<name>A0A1I0PIH2_9EURY</name>
<proteinExistence type="predicted"/>
<dbReference type="eggNOG" id="arCOG11234">
    <property type="taxonomic scope" value="Archaea"/>
</dbReference>
<dbReference type="Proteomes" id="UP000183275">
    <property type="component" value="Unassembled WGS sequence"/>
</dbReference>
<evidence type="ECO:0000313" key="1">
    <source>
        <dbReference type="EMBL" id="SEW14197.1"/>
    </source>
</evidence>
<dbReference type="STRING" id="1202768.SAMN05216285_2607"/>